<dbReference type="Gene3D" id="3.40.630.30">
    <property type="match status" value="1"/>
</dbReference>
<keyword evidence="6" id="KW-1185">Reference proteome</keyword>
<feature type="compositionally biased region" description="Polar residues" evidence="3">
    <location>
        <begin position="1"/>
        <end position="21"/>
    </location>
</feature>
<dbReference type="SUPFAM" id="SSF55729">
    <property type="entry name" value="Acyl-CoA N-acyltransferases (Nat)"/>
    <property type="match status" value="1"/>
</dbReference>
<keyword evidence="1 5" id="KW-0808">Transferase</keyword>
<feature type="domain" description="N-acetyltransferase" evidence="4">
    <location>
        <begin position="23"/>
        <end position="163"/>
    </location>
</feature>
<dbReference type="InterPro" id="IPR000182">
    <property type="entry name" value="GNAT_dom"/>
</dbReference>
<dbReference type="AlphaFoldDB" id="A0A3S4TAX8"/>
<dbReference type="KEGG" id="asla:NCTC11923_00241"/>
<name>A0A3S4TAX8_9ACTO</name>
<gene>
    <name evidence="5" type="ORF">NCTC11923_00241</name>
</gene>
<evidence type="ECO:0000256" key="2">
    <source>
        <dbReference type="ARBA" id="ARBA00023315"/>
    </source>
</evidence>
<evidence type="ECO:0000259" key="4">
    <source>
        <dbReference type="PROSITE" id="PS51186"/>
    </source>
</evidence>
<sequence length="163" mass="18158">MDTVSPTESESRQASQHSAGSSLRIVDLPAGDPRWPAALAVLQELRPHLTSELLNQVLTRGTPQGLRFTAVVDGEEVLAVAGWRVMDTTSVIRKIYVDDLVTTQAARSRGCGRLLLQHLADLARQWGITRIELDSGVQRHAAHRFYLRERFDIVSHHFGLNLD</sequence>
<dbReference type="STRING" id="1278298.GCA_000428685_00997"/>
<dbReference type="CDD" id="cd04301">
    <property type="entry name" value="NAT_SF"/>
    <property type="match status" value="1"/>
</dbReference>
<feature type="region of interest" description="Disordered" evidence="3">
    <location>
        <begin position="1"/>
        <end position="23"/>
    </location>
</feature>
<evidence type="ECO:0000313" key="6">
    <source>
        <dbReference type="Proteomes" id="UP000276899"/>
    </source>
</evidence>
<dbReference type="RefSeq" id="WP_197719257.1">
    <property type="nucleotide sequence ID" value="NZ_LR134363.1"/>
</dbReference>
<dbReference type="Pfam" id="PF00583">
    <property type="entry name" value="Acetyltransf_1"/>
    <property type="match status" value="1"/>
</dbReference>
<keyword evidence="2" id="KW-0012">Acyltransferase</keyword>
<dbReference type="PANTHER" id="PTHR43877">
    <property type="entry name" value="AMINOALKYLPHOSPHONATE N-ACETYLTRANSFERASE-RELATED-RELATED"/>
    <property type="match status" value="1"/>
</dbReference>
<evidence type="ECO:0000313" key="5">
    <source>
        <dbReference type="EMBL" id="VEG73632.1"/>
    </source>
</evidence>
<dbReference type="Proteomes" id="UP000276899">
    <property type="component" value="Chromosome"/>
</dbReference>
<organism evidence="5 6">
    <name type="scientific">Actinomyces slackii</name>
    <dbReference type="NCBI Taxonomy" id="52774"/>
    <lineage>
        <taxon>Bacteria</taxon>
        <taxon>Bacillati</taxon>
        <taxon>Actinomycetota</taxon>
        <taxon>Actinomycetes</taxon>
        <taxon>Actinomycetales</taxon>
        <taxon>Actinomycetaceae</taxon>
        <taxon>Actinomyces</taxon>
    </lineage>
</organism>
<proteinExistence type="predicted"/>
<accession>A0A3S4TAX8</accession>
<dbReference type="PANTHER" id="PTHR43877:SF2">
    <property type="entry name" value="AMINOALKYLPHOSPHONATE N-ACETYLTRANSFERASE-RELATED"/>
    <property type="match status" value="1"/>
</dbReference>
<reference evidence="5 6" key="1">
    <citation type="submission" date="2018-12" db="EMBL/GenBank/DDBJ databases">
        <authorList>
            <consortium name="Pathogen Informatics"/>
        </authorList>
    </citation>
    <scope>NUCLEOTIDE SEQUENCE [LARGE SCALE GENOMIC DNA]</scope>
    <source>
        <strain evidence="5 6">NCTC11923</strain>
    </source>
</reference>
<protein>
    <submittedName>
        <fullName evidence="5">Aminoalkylphosphonic acid N-acetyltransferase</fullName>
    </submittedName>
</protein>
<dbReference type="GO" id="GO:0016747">
    <property type="term" value="F:acyltransferase activity, transferring groups other than amino-acyl groups"/>
    <property type="evidence" value="ECO:0007669"/>
    <property type="project" value="InterPro"/>
</dbReference>
<dbReference type="InterPro" id="IPR016181">
    <property type="entry name" value="Acyl_CoA_acyltransferase"/>
</dbReference>
<dbReference type="PROSITE" id="PS51186">
    <property type="entry name" value="GNAT"/>
    <property type="match status" value="1"/>
</dbReference>
<dbReference type="EMBL" id="LR134363">
    <property type="protein sequence ID" value="VEG73632.1"/>
    <property type="molecule type" value="Genomic_DNA"/>
</dbReference>
<evidence type="ECO:0000256" key="3">
    <source>
        <dbReference type="SAM" id="MobiDB-lite"/>
    </source>
</evidence>
<dbReference type="InterPro" id="IPR050832">
    <property type="entry name" value="Bact_Acetyltransf"/>
</dbReference>
<evidence type="ECO:0000256" key="1">
    <source>
        <dbReference type="ARBA" id="ARBA00022679"/>
    </source>
</evidence>